<dbReference type="Proteomes" id="UP000475325">
    <property type="component" value="Unassembled WGS sequence"/>
</dbReference>
<proteinExistence type="predicted"/>
<reference evidence="1 2" key="1">
    <citation type="submission" date="2019-06" db="EMBL/GenBank/DDBJ databases">
        <authorList>
            <person name="Palmer J.M."/>
        </authorList>
    </citation>
    <scope>NUCLEOTIDE SEQUENCE [LARGE SCALE GENOMIC DNA]</scope>
    <source>
        <strain evidence="1 2">TWF102</strain>
    </source>
</reference>
<organism evidence="1 2">
    <name type="scientific">Orbilia oligospora</name>
    <name type="common">Nematode-trapping fungus</name>
    <name type="synonym">Arthrobotrys oligospora</name>
    <dbReference type="NCBI Taxonomy" id="2813651"/>
    <lineage>
        <taxon>Eukaryota</taxon>
        <taxon>Fungi</taxon>
        <taxon>Dikarya</taxon>
        <taxon>Ascomycota</taxon>
        <taxon>Pezizomycotina</taxon>
        <taxon>Orbiliomycetes</taxon>
        <taxon>Orbiliales</taxon>
        <taxon>Orbiliaceae</taxon>
        <taxon>Orbilia</taxon>
    </lineage>
</organism>
<name>A0A7C8JH05_ORBOL</name>
<comment type="caution">
    <text evidence="1">The sequence shown here is derived from an EMBL/GenBank/DDBJ whole genome shotgun (WGS) entry which is preliminary data.</text>
</comment>
<protein>
    <submittedName>
        <fullName evidence="1">Uncharacterized protein</fullName>
    </submittedName>
</protein>
<dbReference type="AlphaFoldDB" id="A0A7C8JH05"/>
<evidence type="ECO:0000313" key="1">
    <source>
        <dbReference type="EMBL" id="KAF3113585.1"/>
    </source>
</evidence>
<gene>
    <name evidence="1" type="ORF">TWF102_000240</name>
</gene>
<accession>A0A7C8JH05</accession>
<dbReference type="EMBL" id="WIQW01000001">
    <property type="protein sequence ID" value="KAF3113585.1"/>
    <property type="molecule type" value="Genomic_DNA"/>
</dbReference>
<sequence>MDYGIRELPNSRNNLLHSLILSRDPPTANEVQRLYETLINDEGPIKALLERSSENYHFRAALVANPDEMLPKLSHFLRSIKFIVLNRNTQYARTTGFATEAIRIPDAFTRHVALVLVNEAPGTFDISSSGYHDFILSILEIYIPLAQFATASLNTLRDLISQILEMPREVCTIEKIVSEVTGATLLKDLLGNNSLIHRVFTDVSLCLFGDRLAKLITGCIASHGSDIEDLVLGFESMGAIQKKIEEQALDIESKGRFTAIGRIPINLGEAEKEFLNLARIAIPYNITTAKHTIESLLGRCRDQIRMMLSSFPCSTCKARLFGIIKTRPDYTLRAERRRDFDDINAPLGVFPIYLSDTAMRDLKSSRVDGNLSKILRTLQKLADGMWESDTELSVSSSKSQARSESALRAARWCPEGYILWERGIGRVEESSEEWIQIVKIIRVGSQTDVKTAISAARKAQRTYSKEYRRAAAISIQNPARPGTLMPKNFCNWA</sequence>
<evidence type="ECO:0000313" key="2">
    <source>
        <dbReference type="Proteomes" id="UP000475325"/>
    </source>
</evidence>